<dbReference type="InParanoid" id="A0A6I8VDL1"/>
<dbReference type="AlphaFoldDB" id="A0A6I8VDL1"/>
<dbReference type="InterPro" id="IPR023795">
    <property type="entry name" value="Serpin_CS"/>
</dbReference>
<dbReference type="GO" id="GO:0004867">
    <property type="term" value="F:serine-type endopeptidase inhibitor activity"/>
    <property type="evidence" value="ECO:0007669"/>
    <property type="project" value="UniProtKB-KW"/>
</dbReference>
<dbReference type="CDD" id="cd19954">
    <property type="entry name" value="serpin42Dd-like_insects"/>
    <property type="match status" value="1"/>
</dbReference>
<organism evidence="6 7">
    <name type="scientific">Drosophila pseudoobscura pseudoobscura</name>
    <name type="common">Fruit fly</name>
    <dbReference type="NCBI Taxonomy" id="46245"/>
    <lineage>
        <taxon>Eukaryota</taxon>
        <taxon>Metazoa</taxon>
        <taxon>Ecdysozoa</taxon>
        <taxon>Arthropoda</taxon>
        <taxon>Hexapoda</taxon>
        <taxon>Insecta</taxon>
        <taxon>Pterygota</taxon>
        <taxon>Neoptera</taxon>
        <taxon>Endopterygota</taxon>
        <taxon>Diptera</taxon>
        <taxon>Brachycera</taxon>
        <taxon>Muscomorpha</taxon>
        <taxon>Ephydroidea</taxon>
        <taxon>Drosophilidae</taxon>
        <taxon>Drosophila</taxon>
        <taxon>Sophophora</taxon>
    </lineage>
</organism>
<dbReference type="FunCoup" id="A0A6I8VDL1">
    <property type="interactions" value="4"/>
</dbReference>
<dbReference type="InterPro" id="IPR042185">
    <property type="entry name" value="Serpin_sf_2"/>
</dbReference>
<evidence type="ECO:0000256" key="3">
    <source>
        <dbReference type="ARBA" id="ARBA00022900"/>
    </source>
</evidence>
<dbReference type="SMART" id="SM00093">
    <property type="entry name" value="SERPIN"/>
    <property type="match status" value="1"/>
</dbReference>
<evidence type="ECO:0000259" key="5">
    <source>
        <dbReference type="SMART" id="SM00093"/>
    </source>
</evidence>
<dbReference type="InterPro" id="IPR023796">
    <property type="entry name" value="Serpin_dom"/>
</dbReference>
<evidence type="ECO:0000256" key="2">
    <source>
        <dbReference type="ARBA" id="ARBA00022690"/>
    </source>
</evidence>
<reference evidence="7" key="2">
    <citation type="submission" date="2025-08" db="UniProtKB">
        <authorList>
            <consortium name="RefSeq"/>
        </authorList>
    </citation>
    <scope>IDENTIFICATION</scope>
    <source>
        <strain evidence="7">MV-25-SWS-2005</strain>
        <tissue evidence="7">Whole body</tissue>
    </source>
</reference>
<keyword evidence="6" id="KW-1185">Reference proteome</keyword>
<dbReference type="InterPro" id="IPR000215">
    <property type="entry name" value="Serpin_fam"/>
</dbReference>
<dbReference type="Gene3D" id="2.30.39.10">
    <property type="entry name" value="Alpha-1-antitrypsin, domain 1"/>
    <property type="match status" value="1"/>
</dbReference>
<accession>A0A6I8VDL1</accession>
<sequence length="430" mass="48164">MSPMRQFHITISYWLYGTKINSKYLKMTLAEDSRNQFSRELVDAITKNVLQQSSQPGVNTVYSPASIQSCLTLAFMGASGSTAEELRKSLHLGPGDKAHIARSFGEFWTTNCHYGDRGPLLKSLNRLYVNETLELQPEFNVFAWDFFKSKAEPVKFSDAVAVTGQINSWVKEQTEDKIRELLQADAVDQDTSAVLINALYFKGKWKKPFTPEVTQQDDFFLNLRDSVKVDMMYQEDKFKYAELPLLQARAVQLPYENSNISMLIILPDTTCGILDLEERLKSVDLADIEGAMTLDDVDIALPKLTIEFDVDLKNVLNQLGISEVFGNEANLDGLFTTKTGQKISAAKHRGYISINEAGSEAAAATFMKIVPMSLNMSKKLFKVDHPFVFYIRCSQAVFFAGRVVSPSDLKRESIASLDTSSSANISQESK</sequence>
<evidence type="ECO:0000313" key="7">
    <source>
        <dbReference type="RefSeq" id="XP_015039076.2"/>
    </source>
</evidence>
<dbReference type="Proteomes" id="UP000001819">
    <property type="component" value="Chromosome 3"/>
</dbReference>
<dbReference type="RefSeq" id="XP_015039076.2">
    <property type="nucleotide sequence ID" value="XM_015183590.2"/>
</dbReference>
<dbReference type="Gene3D" id="3.30.497.10">
    <property type="entry name" value="Antithrombin, subunit I, domain 2"/>
    <property type="match status" value="1"/>
</dbReference>
<keyword evidence="2 7" id="KW-0646">Protease inhibitor</keyword>
<dbReference type="SUPFAM" id="SSF56574">
    <property type="entry name" value="Serpins"/>
    <property type="match status" value="1"/>
</dbReference>
<name>A0A6I8VDL1_DROPS</name>
<proteinExistence type="inferred from homology"/>
<reference evidence="6" key="1">
    <citation type="submission" date="2024-06" db="UniProtKB">
        <authorList>
            <consortium name="RefSeq"/>
        </authorList>
    </citation>
    <scope>NUCLEOTIDE SEQUENCE [LARGE SCALE GENOMIC DNA]</scope>
    <source>
        <strain evidence="6">MV2-25</strain>
    </source>
</reference>
<dbReference type="InterPro" id="IPR036186">
    <property type="entry name" value="Serpin_sf"/>
</dbReference>
<evidence type="ECO:0000313" key="6">
    <source>
        <dbReference type="Proteomes" id="UP000001819"/>
    </source>
</evidence>
<evidence type="ECO:0000256" key="4">
    <source>
        <dbReference type="RuleBase" id="RU000411"/>
    </source>
</evidence>
<dbReference type="Pfam" id="PF00079">
    <property type="entry name" value="Serpin"/>
    <property type="match status" value="1"/>
</dbReference>
<keyword evidence="3 7" id="KW-0722">Serine protease inhibitor</keyword>
<dbReference type="GO" id="GO:0005615">
    <property type="term" value="C:extracellular space"/>
    <property type="evidence" value="ECO:0007669"/>
    <property type="project" value="InterPro"/>
</dbReference>
<dbReference type="InterPro" id="IPR042178">
    <property type="entry name" value="Serpin_sf_1"/>
</dbReference>
<dbReference type="PROSITE" id="PS00284">
    <property type="entry name" value="SERPIN"/>
    <property type="match status" value="1"/>
</dbReference>
<feature type="domain" description="Serpin" evidence="5">
    <location>
        <begin position="47"/>
        <end position="406"/>
    </location>
</feature>
<dbReference type="PANTHER" id="PTHR11461:SF211">
    <property type="entry name" value="GH10112P-RELATED"/>
    <property type="match status" value="1"/>
</dbReference>
<protein>
    <submittedName>
        <fullName evidence="7">Serine protease inhibitor 42Dd isoform X1</fullName>
    </submittedName>
</protein>
<comment type="similarity">
    <text evidence="1 4">Belongs to the serpin family.</text>
</comment>
<gene>
    <name evidence="7" type="primary">Spn42Dc</name>
</gene>
<dbReference type="PANTHER" id="PTHR11461">
    <property type="entry name" value="SERINE PROTEASE INHIBITOR, SERPIN"/>
    <property type="match status" value="1"/>
</dbReference>
<evidence type="ECO:0000256" key="1">
    <source>
        <dbReference type="ARBA" id="ARBA00009500"/>
    </source>
</evidence>